<dbReference type="RefSeq" id="WP_193911948.1">
    <property type="nucleotide sequence ID" value="NZ_PRDL01000001.1"/>
</dbReference>
<dbReference type="SUPFAM" id="SSF50341">
    <property type="entry name" value="CheW-like"/>
    <property type="match status" value="1"/>
</dbReference>
<name>A0A928YVE7_9GAMM</name>
<organism evidence="2 3">
    <name type="scientific">Cellvibrio polysaccharolyticus</name>
    <dbReference type="NCBI Taxonomy" id="2082724"/>
    <lineage>
        <taxon>Bacteria</taxon>
        <taxon>Pseudomonadati</taxon>
        <taxon>Pseudomonadota</taxon>
        <taxon>Gammaproteobacteria</taxon>
        <taxon>Cellvibrionales</taxon>
        <taxon>Cellvibrionaceae</taxon>
        <taxon>Cellvibrio</taxon>
    </lineage>
</organism>
<dbReference type="EMBL" id="PRDL01000001">
    <property type="protein sequence ID" value="MBE8718962.1"/>
    <property type="molecule type" value="Genomic_DNA"/>
</dbReference>
<sequence length="175" mass="19318">MKAQPQRIEQKKVQEVASLLIPLAGLSLLLPNVTVAEIVPLPDMVPVEQVPDWYLGDCLWREQRIPVVSFERLNQAALPQVQRTARLAVLNATGVHEELPFIAVLTSGLPRLARVTEEELSVRDGVAAKTFDLLNVSWAGESAVIPDITAMEHILLPWWQPAVSSENHPSDIAPD</sequence>
<proteinExistence type="predicted"/>
<comment type="caution">
    <text evidence="2">The sequence shown here is derived from an EMBL/GenBank/DDBJ whole genome shotgun (WGS) entry which is preliminary data.</text>
</comment>
<dbReference type="GO" id="GO:0006935">
    <property type="term" value="P:chemotaxis"/>
    <property type="evidence" value="ECO:0007669"/>
    <property type="project" value="InterPro"/>
</dbReference>
<feature type="domain" description="CheW-like" evidence="1">
    <location>
        <begin position="15"/>
        <end position="157"/>
    </location>
</feature>
<gene>
    <name evidence="2" type="ORF">C4F51_17440</name>
</gene>
<dbReference type="AlphaFoldDB" id="A0A928YVE7"/>
<dbReference type="InterPro" id="IPR002545">
    <property type="entry name" value="CheW-lke_dom"/>
</dbReference>
<dbReference type="PROSITE" id="PS50851">
    <property type="entry name" value="CHEW"/>
    <property type="match status" value="1"/>
</dbReference>
<protein>
    <submittedName>
        <fullName evidence="2">Chemotaxis protein CheW</fullName>
    </submittedName>
</protein>
<keyword evidence="3" id="KW-1185">Reference proteome</keyword>
<dbReference type="Gene3D" id="2.40.50.180">
    <property type="entry name" value="CheA-289, Domain 4"/>
    <property type="match status" value="1"/>
</dbReference>
<dbReference type="GO" id="GO:0007165">
    <property type="term" value="P:signal transduction"/>
    <property type="evidence" value="ECO:0007669"/>
    <property type="project" value="InterPro"/>
</dbReference>
<dbReference type="Pfam" id="PF01584">
    <property type="entry name" value="CheW"/>
    <property type="match status" value="1"/>
</dbReference>
<accession>A0A928YVE7</accession>
<reference evidence="2" key="1">
    <citation type="submission" date="2018-07" db="EMBL/GenBank/DDBJ databases">
        <title>Genome assembly of strain Ka43.</title>
        <authorList>
            <person name="Kukolya J."/>
            <person name="Nagy I."/>
            <person name="Horvath B."/>
            <person name="Toth A."/>
        </authorList>
    </citation>
    <scope>NUCLEOTIDE SEQUENCE</scope>
    <source>
        <strain evidence="2">KB43</strain>
    </source>
</reference>
<evidence type="ECO:0000259" key="1">
    <source>
        <dbReference type="PROSITE" id="PS50851"/>
    </source>
</evidence>
<evidence type="ECO:0000313" key="2">
    <source>
        <dbReference type="EMBL" id="MBE8718962.1"/>
    </source>
</evidence>
<dbReference type="Proteomes" id="UP000652567">
    <property type="component" value="Unassembled WGS sequence"/>
</dbReference>
<evidence type="ECO:0000313" key="3">
    <source>
        <dbReference type="Proteomes" id="UP000652567"/>
    </source>
</evidence>
<dbReference type="InterPro" id="IPR036061">
    <property type="entry name" value="CheW-like_dom_sf"/>
</dbReference>